<name>Q0UHN4_PHANO</name>
<proteinExistence type="predicted"/>
<sequence length="47" mass="4998">MSLIWIGEIDVSMNDNCIAKFRQGSKAALVEVRGGLARFGGWAQSGG</sequence>
<gene>
    <name evidence="1" type="ORF">SNOG_08730</name>
</gene>
<dbReference type="Proteomes" id="UP000001055">
    <property type="component" value="Unassembled WGS sequence"/>
</dbReference>
<dbReference type="GeneID" id="5975937"/>
<dbReference type="AlphaFoldDB" id="Q0UHN4"/>
<dbReference type="KEGG" id="pno:SNOG_08730"/>
<organism evidence="1 2">
    <name type="scientific">Phaeosphaeria nodorum (strain SN15 / ATCC MYA-4574 / FGSC 10173)</name>
    <name type="common">Glume blotch fungus</name>
    <name type="synonym">Parastagonospora nodorum</name>
    <dbReference type="NCBI Taxonomy" id="321614"/>
    <lineage>
        <taxon>Eukaryota</taxon>
        <taxon>Fungi</taxon>
        <taxon>Dikarya</taxon>
        <taxon>Ascomycota</taxon>
        <taxon>Pezizomycotina</taxon>
        <taxon>Dothideomycetes</taxon>
        <taxon>Pleosporomycetidae</taxon>
        <taxon>Pleosporales</taxon>
        <taxon>Pleosporineae</taxon>
        <taxon>Phaeosphaeriaceae</taxon>
        <taxon>Parastagonospora</taxon>
    </lineage>
</organism>
<dbReference type="InParanoid" id="Q0UHN4"/>
<accession>Q0UHN4</accession>
<evidence type="ECO:0000313" key="1">
    <source>
        <dbReference type="EMBL" id="EAT83898.1"/>
    </source>
</evidence>
<dbReference type="RefSeq" id="XP_001799038.1">
    <property type="nucleotide sequence ID" value="XM_001798986.1"/>
</dbReference>
<reference evidence="2" key="1">
    <citation type="journal article" date="2007" name="Plant Cell">
        <title>Dothideomycete-plant interactions illuminated by genome sequencing and EST analysis of the wheat pathogen Stagonospora nodorum.</title>
        <authorList>
            <person name="Hane J.K."/>
            <person name="Lowe R.G."/>
            <person name="Solomon P.S."/>
            <person name="Tan K.C."/>
            <person name="Schoch C.L."/>
            <person name="Spatafora J.W."/>
            <person name="Crous P.W."/>
            <person name="Kodira C."/>
            <person name="Birren B.W."/>
            <person name="Galagan J.E."/>
            <person name="Torriani S.F."/>
            <person name="McDonald B.A."/>
            <person name="Oliver R.P."/>
        </authorList>
    </citation>
    <scope>NUCLEOTIDE SEQUENCE [LARGE SCALE GENOMIC DNA]</scope>
    <source>
        <strain evidence="2">SN15 / ATCC MYA-4574 / FGSC 10173</strain>
    </source>
</reference>
<protein>
    <submittedName>
        <fullName evidence="1">Uncharacterized protein</fullName>
    </submittedName>
</protein>
<dbReference type="EMBL" id="CH445337">
    <property type="protein sequence ID" value="EAT83898.1"/>
    <property type="molecule type" value="Genomic_DNA"/>
</dbReference>
<evidence type="ECO:0000313" key="2">
    <source>
        <dbReference type="Proteomes" id="UP000001055"/>
    </source>
</evidence>